<dbReference type="RefSeq" id="WP_239090397.1">
    <property type="nucleotide sequence ID" value="NZ_BAAALU010000022.1"/>
</dbReference>
<reference evidence="1 2" key="1">
    <citation type="submission" date="2021-01" db="EMBL/GenBank/DDBJ databases">
        <title>Whole genome shotgun sequence of Asanoa iriomotensis NBRC 100142.</title>
        <authorList>
            <person name="Komaki H."/>
            <person name="Tamura T."/>
        </authorList>
    </citation>
    <scope>NUCLEOTIDE SEQUENCE [LARGE SCALE GENOMIC DNA]</scope>
    <source>
        <strain evidence="1 2">NBRC 100142</strain>
    </source>
</reference>
<name>A0ABQ4BTY1_9ACTN</name>
<dbReference type="InterPro" id="IPR027417">
    <property type="entry name" value="P-loop_NTPase"/>
</dbReference>
<comment type="caution">
    <text evidence="1">The sequence shown here is derived from an EMBL/GenBank/DDBJ whole genome shotgun (WGS) entry which is preliminary data.</text>
</comment>
<gene>
    <name evidence="1" type="ORF">Air01nite_00810</name>
</gene>
<sequence>MRWDPVRTLREALWIGGGQWAGKSTVAGLLAGRHGLTHYHYDYHDARGHQDRRLAAMVRRGEPAVDEDWEAYWIGPTPREQADRIIAGFAERFVWVQDDLRALVTPRPVLAEGWGLRPELVLPVAGSTGQMVVLVPTEEFRQERIARTPRAGAVGHALSDPALAQRNRVERDRLVAADAVAQARWLGVRVISVDGTRDAEAMADLVADHFAAFLP</sequence>
<organism evidence="1 2">
    <name type="scientific">Asanoa iriomotensis</name>
    <dbReference type="NCBI Taxonomy" id="234613"/>
    <lineage>
        <taxon>Bacteria</taxon>
        <taxon>Bacillati</taxon>
        <taxon>Actinomycetota</taxon>
        <taxon>Actinomycetes</taxon>
        <taxon>Micromonosporales</taxon>
        <taxon>Micromonosporaceae</taxon>
        <taxon>Asanoa</taxon>
    </lineage>
</organism>
<evidence type="ECO:0000313" key="2">
    <source>
        <dbReference type="Proteomes" id="UP000624325"/>
    </source>
</evidence>
<proteinExistence type="predicted"/>
<dbReference type="Gene3D" id="3.40.50.300">
    <property type="entry name" value="P-loop containing nucleotide triphosphate hydrolases"/>
    <property type="match status" value="1"/>
</dbReference>
<dbReference type="SUPFAM" id="SSF52540">
    <property type="entry name" value="P-loop containing nucleoside triphosphate hydrolases"/>
    <property type="match status" value="1"/>
</dbReference>
<evidence type="ECO:0000313" key="1">
    <source>
        <dbReference type="EMBL" id="GIF53986.1"/>
    </source>
</evidence>
<dbReference type="Proteomes" id="UP000624325">
    <property type="component" value="Unassembled WGS sequence"/>
</dbReference>
<evidence type="ECO:0008006" key="3">
    <source>
        <dbReference type="Google" id="ProtNLM"/>
    </source>
</evidence>
<keyword evidence="2" id="KW-1185">Reference proteome</keyword>
<protein>
    <recommendedName>
        <fullName evidence="3">Cytidylate kinase</fullName>
    </recommendedName>
</protein>
<dbReference type="EMBL" id="BONC01000001">
    <property type="protein sequence ID" value="GIF53986.1"/>
    <property type="molecule type" value="Genomic_DNA"/>
</dbReference>
<accession>A0ABQ4BTY1</accession>